<protein>
    <submittedName>
        <fullName evidence="2">Alpha/beta hydrolase</fullName>
    </submittedName>
</protein>
<dbReference type="SUPFAM" id="SSF53474">
    <property type="entry name" value="alpha/beta-Hydrolases"/>
    <property type="match status" value="1"/>
</dbReference>
<dbReference type="PANTHER" id="PTHR37946:SF1">
    <property type="entry name" value="SLL1969 PROTEIN"/>
    <property type="match status" value="1"/>
</dbReference>
<dbReference type="RefSeq" id="WP_206998686.1">
    <property type="nucleotide sequence ID" value="NZ_JAEKJR010000001.1"/>
</dbReference>
<dbReference type="Proteomes" id="UP000664293">
    <property type="component" value="Unassembled WGS sequence"/>
</dbReference>
<organism evidence="2 3">
    <name type="scientific">Microbulbifer salipaludis</name>
    <dbReference type="NCBI Taxonomy" id="187980"/>
    <lineage>
        <taxon>Bacteria</taxon>
        <taxon>Pseudomonadati</taxon>
        <taxon>Pseudomonadota</taxon>
        <taxon>Gammaproteobacteria</taxon>
        <taxon>Cellvibrionales</taxon>
        <taxon>Microbulbiferaceae</taxon>
        <taxon>Microbulbifer</taxon>
    </lineage>
</organism>
<accession>A0ABS3E344</accession>
<dbReference type="EMBL" id="JAEKJR010000001">
    <property type="protein sequence ID" value="MBN8429725.1"/>
    <property type="molecule type" value="Genomic_DNA"/>
</dbReference>
<dbReference type="InterPro" id="IPR029058">
    <property type="entry name" value="AB_hydrolase_fold"/>
</dbReference>
<keyword evidence="3" id="KW-1185">Reference proteome</keyword>
<sequence>MISARVFSAPADIFSRDVCFSAICALLLVLSLAAPASARHDSAAATAVQLKPCAILLHGITKDAMSMQAIERALVADGYTTVNLTYPSRENPIEILATEAIPRGLAECEERGASRVHFVAHSMGGLLVRYYFEQRDTSAIASVVMLGTPNQGSRLGNFLSCIPWIKDLNGPAGKQMGIDPRSLPNRLGPVRFPLGVIAGTRSFNPLFAAIIDGDDDGRVGLPSTYVEGTCARVTYPLTHDGLTDDPRVIQQVVHFLDTGTFAGDGVESFPCAENAPD</sequence>
<evidence type="ECO:0000313" key="3">
    <source>
        <dbReference type="Proteomes" id="UP000664293"/>
    </source>
</evidence>
<name>A0ABS3E344_9GAMM</name>
<reference evidence="2 3" key="1">
    <citation type="submission" date="2020-12" db="EMBL/GenBank/DDBJ databases">
        <title>Oil enriched cultivation method for isolating marine PHA-producing bacteria.</title>
        <authorList>
            <person name="Zheng W."/>
            <person name="Yu S."/>
            <person name="Huang Y."/>
        </authorList>
    </citation>
    <scope>NUCLEOTIDE SEQUENCE [LARGE SCALE GENOMIC DNA]</scope>
    <source>
        <strain evidence="2 3">SN0-2</strain>
    </source>
</reference>
<dbReference type="GO" id="GO:0016787">
    <property type="term" value="F:hydrolase activity"/>
    <property type="evidence" value="ECO:0007669"/>
    <property type="project" value="UniProtKB-KW"/>
</dbReference>
<dbReference type="PANTHER" id="PTHR37946">
    <property type="entry name" value="SLL1969 PROTEIN"/>
    <property type="match status" value="1"/>
</dbReference>
<comment type="caution">
    <text evidence="2">The sequence shown here is derived from an EMBL/GenBank/DDBJ whole genome shotgun (WGS) entry which is preliminary data.</text>
</comment>
<evidence type="ECO:0000259" key="1">
    <source>
        <dbReference type="Pfam" id="PF00561"/>
    </source>
</evidence>
<proteinExistence type="predicted"/>
<evidence type="ECO:0000313" key="2">
    <source>
        <dbReference type="EMBL" id="MBN8429725.1"/>
    </source>
</evidence>
<keyword evidence="2" id="KW-0378">Hydrolase</keyword>
<dbReference type="Gene3D" id="3.40.50.1820">
    <property type="entry name" value="alpha/beta hydrolase"/>
    <property type="match status" value="1"/>
</dbReference>
<gene>
    <name evidence="2" type="ORF">JF535_02550</name>
</gene>
<dbReference type="Pfam" id="PF00561">
    <property type="entry name" value="Abhydrolase_1"/>
    <property type="match status" value="1"/>
</dbReference>
<dbReference type="InterPro" id="IPR000073">
    <property type="entry name" value="AB_hydrolase_1"/>
</dbReference>
<feature type="domain" description="AB hydrolase-1" evidence="1">
    <location>
        <begin position="112"/>
        <end position="158"/>
    </location>
</feature>